<name>A0ABQ9EV85_TEGGR</name>
<protein>
    <submittedName>
        <fullName evidence="1">Uncharacterized protein</fullName>
    </submittedName>
</protein>
<proteinExistence type="predicted"/>
<evidence type="ECO:0000313" key="2">
    <source>
        <dbReference type="Proteomes" id="UP001217089"/>
    </source>
</evidence>
<dbReference type="EMBL" id="JARBDR010000793">
    <property type="protein sequence ID" value="KAJ8307497.1"/>
    <property type="molecule type" value="Genomic_DNA"/>
</dbReference>
<organism evidence="1 2">
    <name type="scientific">Tegillarca granosa</name>
    <name type="common">Malaysian cockle</name>
    <name type="synonym">Anadara granosa</name>
    <dbReference type="NCBI Taxonomy" id="220873"/>
    <lineage>
        <taxon>Eukaryota</taxon>
        <taxon>Metazoa</taxon>
        <taxon>Spiralia</taxon>
        <taxon>Lophotrochozoa</taxon>
        <taxon>Mollusca</taxon>
        <taxon>Bivalvia</taxon>
        <taxon>Autobranchia</taxon>
        <taxon>Pteriomorphia</taxon>
        <taxon>Arcoida</taxon>
        <taxon>Arcoidea</taxon>
        <taxon>Arcidae</taxon>
        <taxon>Tegillarca</taxon>
    </lineage>
</organism>
<evidence type="ECO:0000313" key="1">
    <source>
        <dbReference type="EMBL" id="KAJ8307497.1"/>
    </source>
</evidence>
<accession>A0ABQ9EV85</accession>
<gene>
    <name evidence="1" type="ORF">KUTeg_015581</name>
</gene>
<dbReference type="Proteomes" id="UP001217089">
    <property type="component" value="Unassembled WGS sequence"/>
</dbReference>
<sequence length="64" mass="7466">MTDVWYFIQNSHKSQNDYMFDICDGNQFQEISVFRRNSNAIQIILNTDEVEIVNPLGSHVKNTS</sequence>
<keyword evidence="2" id="KW-1185">Reference proteome</keyword>
<comment type="caution">
    <text evidence="1">The sequence shown here is derived from an EMBL/GenBank/DDBJ whole genome shotgun (WGS) entry which is preliminary data.</text>
</comment>
<reference evidence="1 2" key="1">
    <citation type="submission" date="2022-12" db="EMBL/GenBank/DDBJ databases">
        <title>Chromosome-level genome of Tegillarca granosa.</title>
        <authorList>
            <person name="Kim J."/>
        </authorList>
    </citation>
    <scope>NUCLEOTIDE SEQUENCE [LARGE SCALE GENOMIC DNA]</scope>
    <source>
        <strain evidence="1">Teg-2019</strain>
        <tissue evidence="1">Adductor muscle</tissue>
    </source>
</reference>